<dbReference type="EMBL" id="ASGP02000006">
    <property type="protein sequence ID" value="KAH9501318.1"/>
    <property type="molecule type" value="Genomic_DNA"/>
</dbReference>
<dbReference type="Proteomes" id="UP000790347">
    <property type="component" value="Unassembled WGS sequence"/>
</dbReference>
<reference evidence="2" key="1">
    <citation type="submission" date="2013-05" db="EMBL/GenBank/DDBJ databases">
        <authorList>
            <person name="Yim A.K.Y."/>
            <person name="Chan T.F."/>
            <person name="Ji K.M."/>
            <person name="Liu X.Y."/>
            <person name="Zhou J.W."/>
            <person name="Li R.Q."/>
            <person name="Yang K.Y."/>
            <person name="Li J."/>
            <person name="Li M."/>
            <person name="Law P.T.W."/>
            <person name="Wu Y.L."/>
            <person name="Cai Z.L."/>
            <person name="Qin H."/>
            <person name="Bao Y."/>
            <person name="Leung R.K.K."/>
            <person name="Ng P.K.S."/>
            <person name="Zou J."/>
            <person name="Zhong X.J."/>
            <person name="Ran P.X."/>
            <person name="Zhong N.S."/>
            <person name="Liu Z.G."/>
            <person name="Tsui S.K.W."/>
        </authorList>
    </citation>
    <scope>NUCLEOTIDE SEQUENCE</scope>
    <source>
        <strain evidence="2">Derf</strain>
        <tissue evidence="2">Whole organism</tissue>
    </source>
</reference>
<comment type="caution">
    <text evidence="2">The sequence shown here is derived from an EMBL/GenBank/DDBJ whole genome shotgun (WGS) entry which is preliminary data.</text>
</comment>
<gene>
    <name evidence="2" type="ORF">DERF_012172</name>
    <name evidence="1" type="ORF">HUG17_8951</name>
</gene>
<dbReference type="EMBL" id="SDOV01000008">
    <property type="protein sequence ID" value="KAH7637847.1"/>
    <property type="molecule type" value="Genomic_DNA"/>
</dbReference>
<name>A0A922L377_DERFA</name>
<evidence type="ECO:0000313" key="2">
    <source>
        <dbReference type="EMBL" id="KAH9501318.1"/>
    </source>
</evidence>
<evidence type="ECO:0000313" key="1">
    <source>
        <dbReference type="EMBL" id="KAH7637847.1"/>
    </source>
</evidence>
<keyword evidence="3" id="KW-1185">Reference proteome</keyword>
<proteinExistence type="predicted"/>
<dbReference type="AlphaFoldDB" id="A0A922L377"/>
<reference evidence="1" key="3">
    <citation type="journal article" date="2021" name="World Allergy Organ. J.">
        <title>Chromosome-level assembly of Dermatophagoides farinae genome and transcriptome reveals two novel allergens Der f 37 and Der f 39.</title>
        <authorList>
            <person name="Chen J."/>
            <person name="Cai Z."/>
            <person name="Fan D."/>
            <person name="Hu J."/>
            <person name="Hou Y."/>
            <person name="He Y."/>
            <person name="Zhang Z."/>
            <person name="Zhao Z."/>
            <person name="Gao P."/>
            <person name="Hu W."/>
            <person name="Sun J."/>
            <person name="Li J."/>
            <person name="Ji K."/>
        </authorList>
    </citation>
    <scope>NUCLEOTIDE SEQUENCE</scope>
    <source>
        <strain evidence="1">JKM2019</strain>
    </source>
</reference>
<accession>A0A922L377</accession>
<protein>
    <submittedName>
        <fullName evidence="2">Uncharacterized protein</fullName>
    </submittedName>
</protein>
<organism evidence="2 3">
    <name type="scientific">Dermatophagoides farinae</name>
    <name type="common">American house dust mite</name>
    <dbReference type="NCBI Taxonomy" id="6954"/>
    <lineage>
        <taxon>Eukaryota</taxon>
        <taxon>Metazoa</taxon>
        <taxon>Ecdysozoa</taxon>
        <taxon>Arthropoda</taxon>
        <taxon>Chelicerata</taxon>
        <taxon>Arachnida</taxon>
        <taxon>Acari</taxon>
        <taxon>Acariformes</taxon>
        <taxon>Sarcoptiformes</taxon>
        <taxon>Astigmata</taxon>
        <taxon>Psoroptidia</taxon>
        <taxon>Analgoidea</taxon>
        <taxon>Pyroglyphidae</taxon>
        <taxon>Dermatophagoidinae</taxon>
        <taxon>Dermatophagoides</taxon>
    </lineage>
</organism>
<evidence type="ECO:0000313" key="3">
    <source>
        <dbReference type="Proteomes" id="UP000790347"/>
    </source>
</evidence>
<reference evidence="1" key="2">
    <citation type="submission" date="2020-06" db="EMBL/GenBank/DDBJ databases">
        <authorList>
            <person name="Ji K."/>
            <person name="Li J."/>
        </authorList>
    </citation>
    <scope>NUCLEOTIDE SEQUENCE</scope>
    <source>
        <strain evidence="1">JKM2019</strain>
        <tissue evidence="1">Whole body</tissue>
    </source>
</reference>
<dbReference type="Proteomes" id="UP000828236">
    <property type="component" value="Unassembled WGS sequence"/>
</dbReference>
<sequence>MKIINTNNNNNCDQEQKNLQSKPINDLMVESECQELSANHDRLIESFNDPLKRLECLEQSVQIACNNLEEMSKLVVIKTHIIQQKLMRMKVALETIDKYDNNGDDNHNNRSNDIRKLFKTKYQFQVQKFSSNSNSQQ</sequence>
<reference evidence="2" key="4">
    <citation type="journal article" date="2022" name="Res Sq">
        <title>Comparative Genomics Reveals Insights into the Divergent Evolution of Astigmatic Mites and Household Pest Adaptations.</title>
        <authorList>
            <person name="Xiong Q."/>
            <person name="Wan A.T.-Y."/>
            <person name="Liu X.-Y."/>
            <person name="Fung C.S.-H."/>
            <person name="Xiao X."/>
            <person name="Malainual N."/>
            <person name="Hou J."/>
            <person name="Wang L."/>
            <person name="Wang M."/>
            <person name="Yang K."/>
            <person name="Cui Y."/>
            <person name="Leung E."/>
            <person name="Nong W."/>
            <person name="Shin S.-K."/>
            <person name="Au S."/>
            <person name="Jeong K.Y."/>
            <person name="Chew F.T."/>
            <person name="Hui J."/>
            <person name="Leung T.F."/>
            <person name="Tungtrongchitr A."/>
            <person name="Zhong N."/>
            <person name="Liu Z."/>
            <person name="Tsui S."/>
        </authorList>
    </citation>
    <scope>NUCLEOTIDE SEQUENCE</scope>
    <source>
        <strain evidence="2">Derf</strain>
        <tissue evidence="2">Whole organism</tissue>
    </source>
</reference>